<feature type="compositionally biased region" description="Basic and acidic residues" evidence="1">
    <location>
        <begin position="1"/>
        <end position="10"/>
    </location>
</feature>
<feature type="compositionally biased region" description="Polar residues" evidence="1">
    <location>
        <begin position="20"/>
        <end position="32"/>
    </location>
</feature>
<protein>
    <submittedName>
        <fullName evidence="2">Uncharacterized protein</fullName>
    </submittedName>
</protein>
<feature type="region of interest" description="Disordered" evidence="1">
    <location>
        <begin position="226"/>
        <end position="250"/>
    </location>
</feature>
<comment type="caution">
    <text evidence="2">The sequence shown here is derived from an EMBL/GenBank/DDBJ whole genome shotgun (WGS) entry which is preliminary data.</text>
</comment>
<organism evidence="2 3">
    <name type="scientific">Phellinidium pouzarii</name>
    <dbReference type="NCBI Taxonomy" id="167371"/>
    <lineage>
        <taxon>Eukaryota</taxon>
        <taxon>Fungi</taxon>
        <taxon>Dikarya</taxon>
        <taxon>Basidiomycota</taxon>
        <taxon>Agaricomycotina</taxon>
        <taxon>Agaricomycetes</taxon>
        <taxon>Hymenochaetales</taxon>
        <taxon>Hymenochaetaceae</taxon>
        <taxon>Phellinidium</taxon>
    </lineage>
</organism>
<dbReference type="OrthoDB" id="6910977at2759"/>
<sequence length="595" mass="65889">MARMESDRGLRSPSHPRLESATQETTPGSADSEQAGCSWVSLPLIVSLHVITSTFTLDWATRRSHGATPARLLSSHILVPSCRFGHYKRVAQHSLSFVPPPRTTPLSLCRPLRMFVSPARPVDQCANAYKRKQPMHFDVSDCEEDPASRPKRRLFLTSDIKPSSICPALPSSSPAQSVLPSQTSQLFVYSNTGLREDAYSSSDEEDELLSDSECATEIRPNGYRLGSIPLSPFSTRTGEKERDRSEEMSRELGSLVESVKISAANETLSVVRKHSPGILPPLESPKIPAIFVKRSSPSTNPITDYCSVRLAGRAMLADQDQSRRARSVPVEVPFPVLHRHIPPNRTSNGSGLKAEFDPVHTQFAAPRPKGKSPQRMRAHSIRQEQYFTALNVRRAHVVVHSPETSCESESQFAREVKEPVVVHPRLKPEADRSAEQARIEISPPVRHRSLPSINDSSAGHQRASSSSTEHMQSLPVCFVAHLNAQADDVNSDEQPQLESANDPVGARSRSGSESSHPPLPIGLEHWINLGDSYFQCPRDKAILRGHRSAVRHEERDLNIRATCEYCGQHLARRDAVLRHQKSTCKKAPKVSLLST</sequence>
<feature type="compositionally biased region" description="Basic and acidic residues" evidence="1">
    <location>
        <begin position="237"/>
        <end position="250"/>
    </location>
</feature>
<evidence type="ECO:0000256" key="1">
    <source>
        <dbReference type="SAM" id="MobiDB-lite"/>
    </source>
</evidence>
<name>A0A4S4L7H1_9AGAM</name>
<accession>A0A4S4L7H1</accession>
<dbReference type="Proteomes" id="UP000308199">
    <property type="component" value="Unassembled WGS sequence"/>
</dbReference>
<feature type="compositionally biased region" description="Low complexity" evidence="1">
    <location>
        <begin position="456"/>
        <end position="467"/>
    </location>
</feature>
<dbReference type="AlphaFoldDB" id="A0A4S4L7H1"/>
<gene>
    <name evidence="2" type="ORF">EW145_g3387</name>
</gene>
<feature type="region of interest" description="Disordered" evidence="1">
    <location>
        <begin position="489"/>
        <end position="517"/>
    </location>
</feature>
<evidence type="ECO:0000313" key="2">
    <source>
        <dbReference type="EMBL" id="THH07409.1"/>
    </source>
</evidence>
<feature type="compositionally biased region" description="Basic and acidic residues" evidence="1">
    <location>
        <begin position="429"/>
        <end position="438"/>
    </location>
</feature>
<dbReference type="EMBL" id="SGPK01000144">
    <property type="protein sequence ID" value="THH07409.1"/>
    <property type="molecule type" value="Genomic_DNA"/>
</dbReference>
<feature type="region of interest" description="Disordered" evidence="1">
    <location>
        <begin position="429"/>
        <end position="470"/>
    </location>
</feature>
<feature type="region of interest" description="Disordered" evidence="1">
    <location>
        <begin position="1"/>
        <end position="34"/>
    </location>
</feature>
<proteinExistence type="predicted"/>
<reference evidence="2 3" key="1">
    <citation type="submission" date="2019-02" db="EMBL/GenBank/DDBJ databases">
        <title>Genome sequencing of the rare red list fungi Phellinidium pouzarii.</title>
        <authorList>
            <person name="Buettner E."/>
            <person name="Kellner H."/>
        </authorList>
    </citation>
    <scope>NUCLEOTIDE SEQUENCE [LARGE SCALE GENOMIC DNA]</scope>
    <source>
        <strain evidence="2 3">DSM 108285</strain>
    </source>
</reference>
<evidence type="ECO:0000313" key="3">
    <source>
        <dbReference type="Proteomes" id="UP000308199"/>
    </source>
</evidence>
<keyword evidence="3" id="KW-1185">Reference proteome</keyword>